<accession>A0A2Z7AMN4</accession>
<evidence type="ECO:0000313" key="1">
    <source>
        <dbReference type="EMBL" id="KZV20384.1"/>
    </source>
</evidence>
<dbReference type="EMBL" id="KV015682">
    <property type="protein sequence ID" value="KZV20384.1"/>
    <property type="molecule type" value="Genomic_DNA"/>
</dbReference>
<keyword evidence="2" id="KW-1185">Reference proteome</keyword>
<dbReference type="AlphaFoldDB" id="A0A2Z7AMN4"/>
<organism evidence="1 2">
    <name type="scientific">Dorcoceras hygrometricum</name>
    <dbReference type="NCBI Taxonomy" id="472368"/>
    <lineage>
        <taxon>Eukaryota</taxon>
        <taxon>Viridiplantae</taxon>
        <taxon>Streptophyta</taxon>
        <taxon>Embryophyta</taxon>
        <taxon>Tracheophyta</taxon>
        <taxon>Spermatophyta</taxon>
        <taxon>Magnoliopsida</taxon>
        <taxon>eudicotyledons</taxon>
        <taxon>Gunneridae</taxon>
        <taxon>Pentapetalae</taxon>
        <taxon>asterids</taxon>
        <taxon>lamiids</taxon>
        <taxon>Lamiales</taxon>
        <taxon>Gesneriaceae</taxon>
        <taxon>Didymocarpoideae</taxon>
        <taxon>Trichosporeae</taxon>
        <taxon>Loxocarpinae</taxon>
        <taxon>Dorcoceras</taxon>
    </lineage>
</organism>
<name>A0A2Z7AMN4_9LAMI</name>
<dbReference type="Proteomes" id="UP000250235">
    <property type="component" value="Unassembled WGS sequence"/>
</dbReference>
<sequence>MGNTDPRHKSRKTKYEVKPQYEEIIKMAKHAINQCYECMRAIKESDSETRSVNPSKLSGRHSNPVVTTPMIALDFSGTKTQSASHNVALCED</sequence>
<protein>
    <submittedName>
        <fullName evidence="1">Uncharacterized protein</fullName>
    </submittedName>
</protein>
<gene>
    <name evidence="1" type="ORF">F511_40754</name>
</gene>
<evidence type="ECO:0000313" key="2">
    <source>
        <dbReference type="Proteomes" id="UP000250235"/>
    </source>
</evidence>
<reference evidence="1 2" key="1">
    <citation type="journal article" date="2015" name="Proc. Natl. Acad. Sci. U.S.A.">
        <title>The resurrection genome of Boea hygrometrica: A blueprint for survival of dehydration.</title>
        <authorList>
            <person name="Xiao L."/>
            <person name="Yang G."/>
            <person name="Zhang L."/>
            <person name="Yang X."/>
            <person name="Zhao S."/>
            <person name="Ji Z."/>
            <person name="Zhou Q."/>
            <person name="Hu M."/>
            <person name="Wang Y."/>
            <person name="Chen M."/>
            <person name="Xu Y."/>
            <person name="Jin H."/>
            <person name="Xiao X."/>
            <person name="Hu G."/>
            <person name="Bao F."/>
            <person name="Hu Y."/>
            <person name="Wan P."/>
            <person name="Li L."/>
            <person name="Deng X."/>
            <person name="Kuang T."/>
            <person name="Xiang C."/>
            <person name="Zhu J.K."/>
            <person name="Oliver M.J."/>
            <person name="He Y."/>
        </authorList>
    </citation>
    <scope>NUCLEOTIDE SEQUENCE [LARGE SCALE GENOMIC DNA]</scope>
    <source>
        <strain evidence="2">cv. XS01</strain>
    </source>
</reference>
<proteinExistence type="predicted"/>